<feature type="domain" description="PsbP C-terminal" evidence="1">
    <location>
        <begin position="103"/>
        <end position="263"/>
    </location>
</feature>
<keyword evidence="3" id="KW-1185">Reference proteome</keyword>
<dbReference type="InterPro" id="IPR002683">
    <property type="entry name" value="PsbP_C"/>
</dbReference>
<reference evidence="2 3" key="1">
    <citation type="submission" date="2024-04" db="EMBL/GenBank/DDBJ databases">
        <authorList>
            <person name="Fracassetti M."/>
        </authorList>
    </citation>
    <scope>NUCLEOTIDE SEQUENCE [LARGE SCALE GENOMIC DNA]</scope>
</reference>
<dbReference type="Pfam" id="PF01789">
    <property type="entry name" value="PsbP"/>
    <property type="match status" value="1"/>
</dbReference>
<dbReference type="EMBL" id="OZ034813">
    <property type="protein sequence ID" value="CAL1355257.1"/>
    <property type="molecule type" value="Genomic_DNA"/>
</dbReference>
<dbReference type="GO" id="GO:0005509">
    <property type="term" value="F:calcium ion binding"/>
    <property type="evidence" value="ECO:0007669"/>
    <property type="project" value="InterPro"/>
</dbReference>
<name>A0AAV2CFF1_9ROSI</name>
<sequence length="264" mass="28400">MKISSLSASSASPSVLNLLPSSNLSSSSNLLRLPPLLSFHPNVSSSTGRKLSLVLCSGEQPSILCEGGELRGRGRRESLVLGFISAAATLTAASKSSCAENEDFRVYTDEVNKFQISVPLDWEVGTGEPSGFKSVTAFYPQQASAAASVSVVITGVGADFTRIESFGKVEEFAETLVSGLDRSWQKTPGVAAKLIDCKSSKGLYYIEYTLQNPGESRKHLYTALGMASNGWYNRLYTISGQFVDEESQAYGSKIQKVVSSFRFT</sequence>
<evidence type="ECO:0000313" key="3">
    <source>
        <dbReference type="Proteomes" id="UP001497516"/>
    </source>
</evidence>
<dbReference type="GO" id="GO:0009654">
    <property type="term" value="C:photosystem II oxygen evolving complex"/>
    <property type="evidence" value="ECO:0007669"/>
    <property type="project" value="InterPro"/>
</dbReference>
<dbReference type="GO" id="GO:0019898">
    <property type="term" value="C:extrinsic component of membrane"/>
    <property type="evidence" value="ECO:0007669"/>
    <property type="project" value="InterPro"/>
</dbReference>
<dbReference type="PANTHER" id="PTHR31407">
    <property type="match status" value="1"/>
</dbReference>
<dbReference type="SUPFAM" id="SSF55724">
    <property type="entry name" value="Mog1p/PsbP-like"/>
    <property type="match status" value="1"/>
</dbReference>
<evidence type="ECO:0000259" key="1">
    <source>
        <dbReference type="Pfam" id="PF01789"/>
    </source>
</evidence>
<accession>A0AAV2CFF1</accession>
<dbReference type="Gene3D" id="3.40.1000.10">
    <property type="entry name" value="Mog1/PsbP, alpha/beta/alpha sandwich"/>
    <property type="match status" value="1"/>
</dbReference>
<dbReference type="InterPro" id="IPR016123">
    <property type="entry name" value="Mog1/PsbP_a/b/a-sand"/>
</dbReference>
<dbReference type="Proteomes" id="UP001497516">
    <property type="component" value="Chromosome 1"/>
</dbReference>
<dbReference type="GO" id="GO:0015979">
    <property type="term" value="P:photosynthesis"/>
    <property type="evidence" value="ECO:0007669"/>
    <property type="project" value="InterPro"/>
</dbReference>
<gene>
    <name evidence="2" type="ORF">LTRI10_LOCUS3029</name>
</gene>
<dbReference type="AlphaFoldDB" id="A0AAV2CFF1"/>
<protein>
    <recommendedName>
        <fullName evidence="1">PsbP C-terminal domain-containing protein</fullName>
    </recommendedName>
</protein>
<organism evidence="2 3">
    <name type="scientific">Linum trigynum</name>
    <dbReference type="NCBI Taxonomy" id="586398"/>
    <lineage>
        <taxon>Eukaryota</taxon>
        <taxon>Viridiplantae</taxon>
        <taxon>Streptophyta</taxon>
        <taxon>Embryophyta</taxon>
        <taxon>Tracheophyta</taxon>
        <taxon>Spermatophyta</taxon>
        <taxon>Magnoliopsida</taxon>
        <taxon>eudicotyledons</taxon>
        <taxon>Gunneridae</taxon>
        <taxon>Pentapetalae</taxon>
        <taxon>rosids</taxon>
        <taxon>fabids</taxon>
        <taxon>Malpighiales</taxon>
        <taxon>Linaceae</taxon>
        <taxon>Linum</taxon>
    </lineage>
</organism>
<dbReference type="PANTHER" id="PTHR31407:SF17">
    <property type="entry name" value="PSBP DOMAIN-CONTAINING PROTEIN 3, CHLOROPLASTIC"/>
    <property type="match status" value="1"/>
</dbReference>
<evidence type="ECO:0000313" key="2">
    <source>
        <dbReference type="EMBL" id="CAL1355257.1"/>
    </source>
</evidence>
<proteinExistence type="predicted"/>